<comment type="function">
    <text evidence="6">Catalyzes the reduction of dTDP-6-deoxy-L-lyxo-4-hexulose to yield dTDP-L-rhamnose.</text>
</comment>
<dbReference type="InterPro" id="IPR029903">
    <property type="entry name" value="RmlD-like-bd"/>
</dbReference>
<evidence type="ECO:0000256" key="1">
    <source>
        <dbReference type="ARBA" id="ARBA00004781"/>
    </source>
</evidence>
<comment type="catalytic activity">
    <reaction evidence="5 6">
        <text>dTDP-beta-L-rhamnose + NADP(+) = dTDP-4-dehydro-beta-L-rhamnose + NADPH + H(+)</text>
        <dbReference type="Rhea" id="RHEA:21796"/>
        <dbReference type="ChEBI" id="CHEBI:15378"/>
        <dbReference type="ChEBI" id="CHEBI:57510"/>
        <dbReference type="ChEBI" id="CHEBI:57783"/>
        <dbReference type="ChEBI" id="CHEBI:58349"/>
        <dbReference type="ChEBI" id="CHEBI:62830"/>
        <dbReference type="EC" id="1.1.1.133"/>
    </reaction>
</comment>
<keyword evidence="6" id="KW-0521">NADP</keyword>
<dbReference type="NCBIfam" id="TIGR01214">
    <property type="entry name" value="rmlD"/>
    <property type="match status" value="1"/>
</dbReference>
<dbReference type="EC" id="1.1.1.133" evidence="3 6"/>
<dbReference type="RefSeq" id="WP_248937246.1">
    <property type="nucleotide sequence ID" value="NZ_JAKILF010000007.1"/>
</dbReference>
<feature type="domain" description="RmlD-like substrate binding" evidence="7">
    <location>
        <begin position="4"/>
        <end position="283"/>
    </location>
</feature>
<evidence type="ECO:0000256" key="5">
    <source>
        <dbReference type="ARBA" id="ARBA00048200"/>
    </source>
</evidence>
<dbReference type="Gene3D" id="3.40.50.720">
    <property type="entry name" value="NAD(P)-binding Rossmann-like Domain"/>
    <property type="match status" value="1"/>
</dbReference>
<gene>
    <name evidence="8" type="primary">rfbD</name>
    <name evidence="8" type="ORF">ACFOE0_15085</name>
</gene>
<dbReference type="Pfam" id="PF04321">
    <property type="entry name" value="RmlD_sub_bind"/>
    <property type="match status" value="1"/>
</dbReference>
<dbReference type="EMBL" id="JBHRTD010000017">
    <property type="protein sequence ID" value="MFC3139499.1"/>
    <property type="molecule type" value="Genomic_DNA"/>
</dbReference>
<keyword evidence="6 8" id="KW-0560">Oxidoreductase</keyword>
<evidence type="ECO:0000256" key="6">
    <source>
        <dbReference type="RuleBase" id="RU364082"/>
    </source>
</evidence>
<name>A0ABV7GDB2_9GAMM</name>
<dbReference type="PANTHER" id="PTHR10491">
    <property type="entry name" value="DTDP-4-DEHYDRORHAMNOSE REDUCTASE"/>
    <property type="match status" value="1"/>
</dbReference>
<comment type="similarity">
    <text evidence="2 6">Belongs to the dTDP-4-dehydrorhamnose reductase family.</text>
</comment>
<evidence type="ECO:0000313" key="9">
    <source>
        <dbReference type="Proteomes" id="UP001595621"/>
    </source>
</evidence>
<evidence type="ECO:0000259" key="7">
    <source>
        <dbReference type="Pfam" id="PF04321"/>
    </source>
</evidence>
<dbReference type="PANTHER" id="PTHR10491:SF4">
    <property type="entry name" value="METHIONINE ADENOSYLTRANSFERASE 2 SUBUNIT BETA"/>
    <property type="match status" value="1"/>
</dbReference>
<comment type="caution">
    <text evidence="8">The sequence shown here is derived from an EMBL/GenBank/DDBJ whole genome shotgun (WGS) entry which is preliminary data.</text>
</comment>
<accession>A0ABV7GDB2</accession>
<keyword evidence="9" id="KW-1185">Reference proteome</keyword>
<dbReference type="Gene3D" id="3.90.25.10">
    <property type="entry name" value="UDP-galactose 4-epimerase, domain 1"/>
    <property type="match status" value="1"/>
</dbReference>
<evidence type="ECO:0000313" key="8">
    <source>
        <dbReference type="EMBL" id="MFC3139499.1"/>
    </source>
</evidence>
<evidence type="ECO:0000256" key="4">
    <source>
        <dbReference type="ARBA" id="ARBA00017099"/>
    </source>
</evidence>
<reference evidence="9" key="1">
    <citation type="journal article" date="2019" name="Int. J. Syst. Evol. Microbiol.">
        <title>The Global Catalogue of Microorganisms (GCM) 10K type strain sequencing project: providing services to taxonomists for standard genome sequencing and annotation.</title>
        <authorList>
            <consortium name="The Broad Institute Genomics Platform"/>
            <consortium name="The Broad Institute Genome Sequencing Center for Infectious Disease"/>
            <person name="Wu L."/>
            <person name="Ma J."/>
        </authorList>
    </citation>
    <scope>NUCLEOTIDE SEQUENCE [LARGE SCALE GENOMIC DNA]</scope>
    <source>
        <strain evidence="9">KCTC 52277</strain>
    </source>
</reference>
<dbReference type="InterPro" id="IPR036291">
    <property type="entry name" value="NAD(P)-bd_dom_sf"/>
</dbReference>
<comment type="cofactor">
    <cofactor evidence="6">
        <name>Mg(2+)</name>
        <dbReference type="ChEBI" id="CHEBI:18420"/>
    </cofactor>
    <text evidence="6">Binds 1 Mg(2+) ion per monomer.</text>
</comment>
<dbReference type="InterPro" id="IPR005913">
    <property type="entry name" value="dTDP_dehydrorham_reduct"/>
</dbReference>
<dbReference type="CDD" id="cd05254">
    <property type="entry name" value="dTDP_HR_like_SDR_e"/>
    <property type="match status" value="1"/>
</dbReference>
<evidence type="ECO:0000256" key="2">
    <source>
        <dbReference type="ARBA" id="ARBA00010944"/>
    </source>
</evidence>
<proteinExistence type="inferred from homology"/>
<protein>
    <recommendedName>
        <fullName evidence="4 6">dTDP-4-dehydrorhamnose reductase</fullName>
        <ecNumber evidence="3 6">1.1.1.133</ecNumber>
    </recommendedName>
</protein>
<sequence length="289" mass="32199">MSLRIAVIGRHGQLACSLRKTQPSHISCIYVGRDEIDLFNLAELEKTLADIDIVINTAAYTSVDQAETDKDGAETLNHIAAEHLAQTATKIGYRLIHLSTDYVFSGIPGKPWTTMDKPEPLSVYGKSKYAGEQAVIRSGVQAAIIRTSWLYSDTGNNFVNTMLRLLNNKHSLSVVNDQLGSPTSATNLSAFIWAMCQIEYWPQIIHFRDQGVTTWFEFAQEIQRQASEIGILDSHCNLMPISTDEYGGPAPRPLNSVLDMSDTPDLVEQHSWQFALSEVLHRIKHRGEG</sequence>
<dbReference type="GO" id="GO:0008831">
    <property type="term" value="F:dTDP-4-dehydrorhamnose reductase activity"/>
    <property type="evidence" value="ECO:0007669"/>
    <property type="project" value="UniProtKB-EC"/>
</dbReference>
<comment type="pathway">
    <text evidence="1 6">Carbohydrate biosynthesis; dTDP-L-rhamnose biosynthesis.</text>
</comment>
<dbReference type="Proteomes" id="UP001595621">
    <property type="component" value="Unassembled WGS sequence"/>
</dbReference>
<organism evidence="8 9">
    <name type="scientific">Shewanella submarina</name>
    <dbReference type="NCBI Taxonomy" id="2016376"/>
    <lineage>
        <taxon>Bacteria</taxon>
        <taxon>Pseudomonadati</taxon>
        <taxon>Pseudomonadota</taxon>
        <taxon>Gammaproteobacteria</taxon>
        <taxon>Alteromonadales</taxon>
        <taxon>Shewanellaceae</taxon>
        <taxon>Shewanella</taxon>
    </lineage>
</organism>
<evidence type="ECO:0000256" key="3">
    <source>
        <dbReference type="ARBA" id="ARBA00012929"/>
    </source>
</evidence>
<dbReference type="SUPFAM" id="SSF51735">
    <property type="entry name" value="NAD(P)-binding Rossmann-fold domains"/>
    <property type="match status" value="1"/>
</dbReference>